<feature type="region of interest" description="Disordered" evidence="3">
    <location>
        <begin position="67"/>
        <end position="122"/>
    </location>
</feature>
<evidence type="ECO:0000313" key="5">
    <source>
        <dbReference type="EMBL" id="KLU87186.1"/>
    </source>
</evidence>
<dbReference type="GO" id="GO:0005886">
    <property type="term" value="C:plasma membrane"/>
    <property type="evidence" value="ECO:0007669"/>
    <property type="project" value="TreeGrafter"/>
</dbReference>
<feature type="transmembrane region" description="Helical" evidence="4">
    <location>
        <begin position="421"/>
        <end position="441"/>
    </location>
</feature>
<dbReference type="AlphaFoldDB" id="A0A0C4E1D1"/>
<evidence type="ECO:0000256" key="4">
    <source>
        <dbReference type="SAM" id="Phobius"/>
    </source>
</evidence>
<keyword evidence="4" id="KW-0812">Transmembrane</keyword>
<dbReference type="VEuPathDB" id="FungiDB:MAPG_06188"/>
<keyword evidence="2" id="KW-0460">Magnesium</keyword>
<feature type="transmembrane region" description="Helical" evidence="4">
    <location>
        <begin position="447"/>
        <end position="468"/>
    </location>
</feature>
<dbReference type="GO" id="GO:0006874">
    <property type="term" value="P:intracellular calcium ion homeostasis"/>
    <property type="evidence" value="ECO:0007669"/>
    <property type="project" value="TreeGrafter"/>
</dbReference>
<reference evidence="6" key="5">
    <citation type="submission" date="2015-06" db="UniProtKB">
        <authorList>
            <consortium name="EnsemblFungi"/>
        </authorList>
    </citation>
    <scope>IDENTIFICATION</scope>
    <source>
        <strain evidence="6">ATCC 64411</strain>
    </source>
</reference>
<dbReference type="SUPFAM" id="SSF56784">
    <property type="entry name" value="HAD-like"/>
    <property type="match status" value="1"/>
</dbReference>
<organism evidence="6 7">
    <name type="scientific">Magnaporthiopsis poae (strain ATCC 64411 / 73-15)</name>
    <name type="common">Kentucky bluegrass fungus</name>
    <name type="synonym">Magnaporthe poae</name>
    <dbReference type="NCBI Taxonomy" id="644358"/>
    <lineage>
        <taxon>Eukaryota</taxon>
        <taxon>Fungi</taxon>
        <taxon>Dikarya</taxon>
        <taxon>Ascomycota</taxon>
        <taxon>Pezizomycotina</taxon>
        <taxon>Sordariomycetes</taxon>
        <taxon>Sordariomycetidae</taxon>
        <taxon>Magnaporthales</taxon>
        <taxon>Magnaporthaceae</taxon>
        <taxon>Magnaporthiopsis</taxon>
    </lineage>
</organism>
<dbReference type="InterPro" id="IPR023214">
    <property type="entry name" value="HAD_sf"/>
</dbReference>
<keyword evidence="7" id="KW-1185">Reference proteome</keyword>
<feature type="compositionally biased region" description="Basic and acidic residues" evidence="3">
    <location>
        <begin position="100"/>
        <end position="121"/>
    </location>
</feature>
<reference evidence="7" key="1">
    <citation type="submission" date="2010-05" db="EMBL/GenBank/DDBJ databases">
        <title>The genome sequence of Magnaporthe poae strain ATCC 64411.</title>
        <authorList>
            <person name="Ma L.-J."/>
            <person name="Dead R."/>
            <person name="Young S."/>
            <person name="Zeng Q."/>
            <person name="Koehrsen M."/>
            <person name="Alvarado L."/>
            <person name="Berlin A."/>
            <person name="Chapman S.B."/>
            <person name="Chen Z."/>
            <person name="Freedman E."/>
            <person name="Gellesch M."/>
            <person name="Goldberg J."/>
            <person name="Griggs A."/>
            <person name="Gujja S."/>
            <person name="Heilman E.R."/>
            <person name="Heiman D."/>
            <person name="Hepburn T."/>
            <person name="Howarth C."/>
            <person name="Jen D."/>
            <person name="Larson L."/>
            <person name="Mehta T."/>
            <person name="Neiman D."/>
            <person name="Pearson M."/>
            <person name="Roberts A."/>
            <person name="Saif S."/>
            <person name="Shea T."/>
            <person name="Shenoy N."/>
            <person name="Sisk P."/>
            <person name="Stolte C."/>
            <person name="Sykes S."/>
            <person name="Walk T."/>
            <person name="White J."/>
            <person name="Yandava C."/>
            <person name="Haas B."/>
            <person name="Nusbaum C."/>
            <person name="Birren B."/>
        </authorList>
    </citation>
    <scope>NUCLEOTIDE SEQUENCE [LARGE SCALE GENOMIC DNA]</scope>
    <source>
        <strain evidence="7">ATCC 64411 / 73-15</strain>
    </source>
</reference>
<keyword evidence="4" id="KW-0472">Membrane</keyword>
<reference evidence="5" key="2">
    <citation type="submission" date="2010-05" db="EMBL/GenBank/DDBJ databases">
        <title>The Genome Sequence of Magnaporthe poae strain ATCC 64411.</title>
        <authorList>
            <consortium name="The Broad Institute Genome Sequencing Platform"/>
            <consortium name="Broad Institute Genome Sequencing Center for Infectious Disease"/>
            <person name="Ma L.-J."/>
            <person name="Dead R."/>
            <person name="Young S."/>
            <person name="Zeng Q."/>
            <person name="Koehrsen M."/>
            <person name="Alvarado L."/>
            <person name="Berlin A."/>
            <person name="Chapman S.B."/>
            <person name="Chen Z."/>
            <person name="Freedman E."/>
            <person name="Gellesch M."/>
            <person name="Goldberg J."/>
            <person name="Griggs A."/>
            <person name="Gujja S."/>
            <person name="Heilman E.R."/>
            <person name="Heiman D."/>
            <person name="Hepburn T."/>
            <person name="Howarth C."/>
            <person name="Jen D."/>
            <person name="Larson L."/>
            <person name="Mehta T."/>
            <person name="Neiman D."/>
            <person name="Pearson M."/>
            <person name="Roberts A."/>
            <person name="Saif S."/>
            <person name="Shea T."/>
            <person name="Shenoy N."/>
            <person name="Sisk P."/>
            <person name="Stolte C."/>
            <person name="Sykes S."/>
            <person name="Walk T."/>
            <person name="White J."/>
            <person name="Yandava C."/>
            <person name="Haas B."/>
            <person name="Nusbaum C."/>
            <person name="Birren B."/>
        </authorList>
    </citation>
    <scope>NUCLEOTIDE SEQUENCE</scope>
    <source>
        <strain evidence="5">ATCC 64411</strain>
    </source>
</reference>
<sequence length="569" mass="61141">MQNDRGKDVRIGLDSALTPELSMDDVSRMVASARDRVSKIIKTCKAYLARYEQDGVEKGLNAKINESAAQSPRLRMGADEPAANESPLENRCRPPAKTTTRKEVPHGDHLPTARDIAKDSGLEPDGAVVEVPIFVLRPPGDAGMTDDLPRLRVLVRAPPKDKHLVMQKLESLAGTAAVTGSSGGEDVPALGMAGVGFSMGDPGSAVAKEAAQIIHMDGSFNSVLTALDWAQGVSTAVRTFLQLLTNVTLAALLYVWAVSSGDARRVLIAFLLWSSICTEYLMNVSVLCRDWVSAIVPSASVKYLGRRGTTRRRRMLKSEKRLLKSRFSRDSRAGSRTPVADCLGQFGIDVSWGASDWLGHRYHVNTLPSLWYVPGAQPCSDNRLDHVLAWDQTGLFNNIGLCCCFVGVGLAKMRPQSPRRLSLMVAAALLFVTAPTAAAAWTRAQTVLALNASIGAVAWTSAVTVAVLRTKAEDLEPKWWIAAYCCWAVAFVVAVVGALLRPSVVGRRKVFLCVTLLLAANLNGCLAGQSSSAVDTILTLGPALLVVSLYLMTVLIDAPPDVMRRTAGV</sequence>
<protein>
    <submittedName>
        <fullName evidence="5 6">Uncharacterized protein</fullName>
    </submittedName>
</protein>
<dbReference type="OrthoDB" id="3352408at2759"/>
<gene>
    <name evidence="5" type="ORF">MAPG_06188</name>
</gene>
<reference evidence="6" key="4">
    <citation type="journal article" date="2015" name="G3 (Bethesda)">
        <title>Genome sequences of three phytopathogenic species of the Magnaporthaceae family of fungi.</title>
        <authorList>
            <person name="Okagaki L.H."/>
            <person name="Nunes C.C."/>
            <person name="Sailsbery J."/>
            <person name="Clay B."/>
            <person name="Brown D."/>
            <person name="John T."/>
            <person name="Oh Y."/>
            <person name="Young N."/>
            <person name="Fitzgerald M."/>
            <person name="Haas B.J."/>
            <person name="Zeng Q."/>
            <person name="Young S."/>
            <person name="Adiconis X."/>
            <person name="Fan L."/>
            <person name="Levin J.Z."/>
            <person name="Mitchell T.K."/>
            <person name="Okubara P.A."/>
            <person name="Farman M.L."/>
            <person name="Kohn L.M."/>
            <person name="Birren B."/>
            <person name="Ma L.-J."/>
            <person name="Dean R.A."/>
        </authorList>
    </citation>
    <scope>NUCLEOTIDE SEQUENCE</scope>
    <source>
        <strain evidence="6">ATCC 64411 / 73-15</strain>
    </source>
</reference>
<reference evidence="5" key="3">
    <citation type="submission" date="2011-03" db="EMBL/GenBank/DDBJ databases">
        <title>Annotation of Magnaporthe poae ATCC 64411.</title>
        <authorList>
            <person name="Ma L.-J."/>
            <person name="Dead R."/>
            <person name="Young S.K."/>
            <person name="Zeng Q."/>
            <person name="Gargeya S."/>
            <person name="Fitzgerald M."/>
            <person name="Haas B."/>
            <person name="Abouelleil A."/>
            <person name="Alvarado L."/>
            <person name="Arachchi H.M."/>
            <person name="Berlin A."/>
            <person name="Brown A."/>
            <person name="Chapman S.B."/>
            <person name="Chen Z."/>
            <person name="Dunbar C."/>
            <person name="Freedman E."/>
            <person name="Gearin G."/>
            <person name="Gellesch M."/>
            <person name="Goldberg J."/>
            <person name="Griggs A."/>
            <person name="Gujja S."/>
            <person name="Heiman D."/>
            <person name="Howarth C."/>
            <person name="Larson L."/>
            <person name="Lui A."/>
            <person name="MacDonald P.J.P."/>
            <person name="Mehta T."/>
            <person name="Montmayeur A."/>
            <person name="Murphy C."/>
            <person name="Neiman D."/>
            <person name="Pearson M."/>
            <person name="Priest M."/>
            <person name="Roberts A."/>
            <person name="Saif S."/>
            <person name="Shea T."/>
            <person name="Shenoy N."/>
            <person name="Sisk P."/>
            <person name="Stolte C."/>
            <person name="Sykes S."/>
            <person name="Yandava C."/>
            <person name="Wortman J."/>
            <person name="Nusbaum C."/>
            <person name="Birren B."/>
        </authorList>
    </citation>
    <scope>NUCLEOTIDE SEQUENCE</scope>
    <source>
        <strain evidence="5">ATCC 64411</strain>
    </source>
</reference>
<dbReference type="GO" id="GO:0012505">
    <property type="term" value="C:endomembrane system"/>
    <property type="evidence" value="ECO:0007669"/>
    <property type="project" value="UniProtKB-SubCell"/>
</dbReference>
<evidence type="ECO:0000256" key="1">
    <source>
        <dbReference type="ARBA" id="ARBA00004127"/>
    </source>
</evidence>
<dbReference type="Gene3D" id="3.40.50.1000">
    <property type="entry name" value="HAD superfamily/HAD-like"/>
    <property type="match status" value="1"/>
</dbReference>
<dbReference type="GO" id="GO:0005388">
    <property type="term" value="F:P-type calcium transporter activity"/>
    <property type="evidence" value="ECO:0007669"/>
    <property type="project" value="TreeGrafter"/>
</dbReference>
<dbReference type="InterPro" id="IPR036412">
    <property type="entry name" value="HAD-like_sf"/>
</dbReference>
<dbReference type="PANTHER" id="PTHR24093">
    <property type="entry name" value="CATION TRANSPORTING ATPASE"/>
    <property type="match status" value="1"/>
</dbReference>
<dbReference type="Proteomes" id="UP000011715">
    <property type="component" value="Unassembled WGS sequence"/>
</dbReference>
<dbReference type="eggNOG" id="KOG0204">
    <property type="taxonomic scope" value="Eukaryota"/>
</dbReference>
<name>A0A0C4E1D1_MAGP6</name>
<dbReference type="EMBL" id="ADBL01001488">
    <property type="status" value="NOT_ANNOTATED_CDS"/>
    <property type="molecule type" value="Genomic_DNA"/>
</dbReference>
<evidence type="ECO:0000313" key="7">
    <source>
        <dbReference type="Proteomes" id="UP000011715"/>
    </source>
</evidence>
<evidence type="ECO:0000256" key="3">
    <source>
        <dbReference type="SAM" id="MobiDB-lite"/>
    </source>
</evidence>
<proteinExistence type="predicted"/>
<accession>A0A0C4E1D1</accession>
<dbReference type="EMBL" id="GL876970">
    <property type="protein sequence ID" value="KLU87186.1"/>
    <property type="molecule type" value="Genomic_DNA"/>
</dbReference>
<dbReference type="PANTHER" id="PTHR24093:SF369">
    <property type="entry name" value="CALCIUM-TRANSPORTING ATPASE"/>
    <property type="match status" value="1"/>
</dbReference>
<dbReference type="EnsemblFungi" id="MAPG_06188T0">
    <property type="protein sequence ID" value="MAPG_06188T0"/>
    <property type="gene ID" value="MAPG_06188"/>
</dbReference>
<dbReference type="STRING" id="644358.A0A0C4E1D1"/>
<feature type="transmembrane region" description="Helical" evidence="4">
    <location>
        <begin position="480"/>
        <end position="500"/>
    </location>
</feature>
<evidence type="ECO:0000256" key="2">
    <source>
        <dbReference type="ARBA" id="ARBA00022842"/>
    </source>
</evidence>
<comment type="subcellular location">
    <subcellularLocation>
        <location evidence="1">Endomembrane system</location>
        <topology evidence="1">Multi-pass membrane protein</topology>
    </subcellularLocation>
</comment>
<evidence type="ECO:0000313" key="6">
    <source>
        <dbReference type="EnsemblFungi" id="MAPG_06188T0"/>
    </source>
</evidence>
<keyword evidence="4" id="KW-1133">Transmembrane helix</keyword>
<feature type="transmembrane region" description="Helical" evidence="4">
    <location>
        <begin position="537"/>
        <end position="556"/>
    </location>
</feature>